<dbReference type="VEuPathDB" id="FungiDB:ATEG_07081"/>
<gene>
    <name evidence="2" type="ORF">ATEIFO6365_0014006400</name>
</gene>
<protein>
    <submittedName>
        <fullName evidence="2">Uncharacterized protein</fullName>
    </submittedName>
</protein>
<accession>A0A5M3Z3Y8</accession>
<sequence length="485" mass="54090">MTWLDDRPTPSGPLTPIRVRGRRKKRQHDPDDPSAASRPKRRGRPLMSLEELAHSSRYRNDKRARLIVPHTAKHHRPGKKKLSRLERLPVELIEKIFLYSLNVNLPRCSPSLAAVASGERIYRALILLAFWNDDDATSIGVSSTSASSAGVSRILRPLEYIPLGQDDRKSLQTSILSCRWCTLDRLLRYLPDLMNLTIQRHWFGAGMRMDPDEEARLSAYLTGPPEIFEQTTFNGTNTTSTTTTPHTLTITPPTSIRISSPDTDTTSTHPVLGMLVFPEKLLRGDPDAGFSATHLRYLETLRIANGFNRTDLIRTPVALSRPALQAGIHTALVEANPRALTVLLKIDEYVFRSEHTTATGCPPYILPAEHFRTAVRVARHDPACFQLLLRASAESVPADDAEITQWAMDLGDAFGRWLLDLMVQLPEQVEAASANPAEGAVFYMGRANAQVELARRYLSDVLGVEELGSWMEETSFDVVEGGTEN</sequence>
<feature type="region of interest" description="Disordered" evidence="1">
    <location>
        <begin position="1"/>
        <end position="44"/>
    </location>
</feature>
<reference evidence="2 3" key="1">
    <citation type="submission" date="2020-01" db="EMBL/GenBank/DDBJ databases">
        <title>Aspergillus terreus IFO 6365 whole genome shotgun sequence.</title>
        <authorList>
            <person name="Kanamasa S."/>
            <person name="Takahashi H."/>
        </authorList>
    </citation>
    <scope>NUCLEOTIDE SEQUENCE [LARGE SCALE GENOMIC DNA]</scope>
    <source>
        <strain evidence="2 3">IFO 6365</strain>
    </source>
</reference>
<evidence type="ECO:0000256" key="1">
    <source>
        <dbReference type="SAM" id="MobiDB-lite"/>
    </source>
</evidence>
<dbReference type="EMBL" id="BLJY01000014">
    <property type="protein sequence ID" value="GFF21132.1"/>
    <property type="molecule type" value="Genomic_DNA"/>
</dbReference>
<dbReference type="Proteomes" id="UP000452235">
    <property type="component" value="Unassembled WGS sequence"/>
</dbReference>
<feature type="region of interest" description="Disordered" evidence="1">
    <location>
        <begin position="233"/>
        <end position="265"/>
    </location>
</feature>
<keyword evidence="3" id="KW-1185">Reference proteome</keyword>
<evidence type="ECO:0000313" key="2">
    <source>
        <dbReference type="EMBL" id="GFF21132.1"/>
    </source>
</evidence>
<organism evidence="2 3">
    <name type="scientific">Aspergillus terreus</name>
    <dbReference type="NCBI Taxonomy" id="33178"/>
    <lineage>
        <taxon>Eukaryota</taxon>
        <taxon>Fungi</taxon>
        <taxon>Dikarya</taxon>
        <taxon>Ascomycota</taxon>
        <taxon>Pezizomycotina</taxon>
        <taxon>Eurotiomycetes</taxon>
        <taxon>Eurotiomycetidae</taxon>
        <taxon>Eurotiales</taxon>
        <taxon>Aspergillaceae</taxon>
        <taxon>Aspergillus</taxon>
        <taxon>Aspergillus subgen. Circumdati</taxon>
    </lineage>
</organism>
<evidence type="ECO:0000313" key="3">
    <source>
        <dbReference type="Proteomes" id="UP000452235"/>
    </source>
</evidence>
<name>A0A5M3Z3Y8_ASPTE</name>
<comment type="caution">
    <text evidence="2">The sequence shown here is derived from an EMBL/GenBank/DDBJ whole genome shotgun (WGS) entry which is preliminary data.</text>
</comment>
<dbReference type="AlphaFoldDB" id="A0A5M3Z3Y8"/>
<dbReference type="OrthoDB" id="4167490at2759"/>
<proteinExistence type="predicted"/>